<organism evidence="1 2">
    <name type="scientific">Clostridium amylolyticum</name>
    <dbReference type="NCBI Taxonomy" id="1121298"/>
    <lineage>
        <taxon>Bacteria</taxon>
        <taxon>Bacillati</taxon>
        <taxon>Bacillota</taxon>
        <taxon>Clostridia</taxon>
        <taxon>Eubacteriales</taxon>
        <taxon>Clostridiaceae</taxon>
        <taxon>Clostridium</taxon>
    </lineage>
</organism>
<dbReference type="EMBL" id="FQZO01000002">
    <property type="protein sequence ID" value="SHI98874.1"/>
    <property type="molecule type" value="Genomic_DNA"/>
</dbReference>
<keyword evidence="2" id="KW-1185">Reference proteome</keyword>
<accession>A0A1M6FMH2</accession>
<sequence>MNLQKFFETQAERNKTLNILSNLDEYKLNARKFLALNVRVGALANASKCFKYWQDDEVIDRENILKRYISTLGCILTVGIDKRYTDIEKVQMRPNDYCLSDQFLNLYVDINDLLISSSKDHYITLIEDFLSIGLTIGFSEQEIINSFNSLH</sequence>
<reference evidence="1 2" key="1">
    <citation type="submission" date="2016-11" db="EMBL/GenBank/DDBJ databases">
        <authorList>
            <person name="Jaros S."/>
            <person name="Januszkiewicz K."/>
            <person name="Wedrychowicz H."/>
        </authorList>
    </citation>
    <scope>NUCLEOTIDE SEQUENCE [LARGE SCALE GENOMIC DNA]</scope>
    <source>
        <strain evidence="1 2">DSM 21864</strain>
    </source>
</reference>
<gene>
    <name evidence="1" type="ORF">SAMN05444401_2002</name>
</gene>
<dbReference type="InterPro" id="IPR014871">
    <property type="entry name" value="dUTPase/dCTP_pyrophosphatase"/>
</dbReference>
<dbReference type="OrthoDB" id="5506143at2"/>
<dbReference type="AlphaFoldDB" id="A0A1M6FMH2"/>
<dbReference type="SUPFAM" id="SSF101386">
    <property type="entry name" value="all-alpha NTP pyrophosphatases"/>
    <property type="match status" value="1"/>
</dbReference>
<evidence type="ECO:0000313" key="1">
    <source>
        <dbReference type="EMBL" id="SHI98874.1"/>
    </source>
</evidence>
<dbReference type="STRING" id="1121298.SAMN05444401_2002"/>
<protein>
    <submittedName>
        <fullName evidence="1">Dimeric dUTPase, all-alpha-NTP-PPase (MazG) superfamily</fullName>
    </submittedName>
</protein>
<dbReference type="InterPro" id="IPR016947">
    <property type="entry name" value="UCP030140"/>
</dbReference>
<proteinExistence type="predicted"/>
<dbReference type="Proteomes" id="UP000184080">
    <property type="component" value="Unassembled WGS sequence"/>
</dbReference>
<name>A0A1M6FMH2_9CLOT</name>
<dbReference type="RefSeq" id="WP_073006034.1">
    <property type="nucleotide sequence ID" value="NZ_FQZO01000002.1"/>
</dbReference>
<dbReference type="Pfam" id="PF08761">
    <property type="entry name" value="dUTPase_2"/>
    <property type="match status" value="1"/>
</dbReference>
<dbReference type="PIRSF" id="PIRSF030140">
    <property type="entry name" value="UCP030140"/>
    <property type="match status" value="1"/>
</dbReference>
<evidence type="ECO:0000313" key="2">
    <source>
        <dbReference type="Proteomes" id="UP000184080"/>
    </source>
</evidence>
<dbReference type="Gene3D" id="1.10.4010.10">
    <property type="entry name" value="Type II deoxyuridine triphosphatase"/>
    <property type="match status" value="1"/>
</dbReference>